<keyword evidence="8" id="KW-1185">Reference proteome</keyword>
<comment type="cofactor">
    <cofactor evidence="1">
        <name>Mg(2+)</name>
        <dbReference type="ChEBI" id="CHEBI:18420"/>
    </cofactor>
</comment>
<comment type="similarity">
    <text evidence="2">Belongs to the Nudix hydrolase family.</text>
</comment>
<evidence type="ECO:0000313" key="8">
    <source>
        <dbReference type="Proteomes" id="UP001597199"/>
    </source>
</evidence>
<dbReference type="EMBL" id="JBHTOA010000015">
    <property type="protein sequence ID" value="MFD1398058.1"/>
    <property type="molecule type" value="Genomic_DNA"/>
</dbReference>
<organism evidence="7 8">
    <name type="scientific">Lacticaseibacillus suilingensis</name>
    <dbReference type="NCBI Taxonomy" id="2799577"/>
    <lineage>
        <taxon>Bacteria</taxon>
        <taxon>Bacillati</taxon>
        <taxon>Bacillota</taxon>
        <taxon>Bacilli</taxon>
        <taxon>Lactobacillales</taxon>
        <taxon>Lactobacillaceae</taxon>
        <taxon>Lacticaseibacillus</taxon>
    </lineage>
</organism>
<sequence>MVKALTVGLVETASGFLLINRQKPPYRGLWNGLGGKVESGETPLAGMQRELAEECGLHLPQAAFTAGGLVHWYVDGSLRGELYLYTAKTDRKFAQPLATREGIVAAMDRAWLLASDNLGLVPDLAPLLPALLAGEAQTYRSDFTGDHFDGLEVLAHD</sequence>
<dbReference type="InterPro" id="IPR000086">
    <property type="entry name" value="NUDIX_hydrolase_dom"/>
</dbReference>
<dbReference type="PANTHER" id="PTHR43758">
    <property type="entry name" value="7,8-DIHYDRO-8-OXOGUANINE TRIPHOSPHATASE"/>
    <property type="match status" value="1"/>
</dbReference>
<reference evidence="8" key="1">
    <citation type="journal article" date="2019" name="Int. J. Syst. Evol. Microbiol.">
        <title>The Global Catalogue of Microorganisms (GCM) 10K type strain sequencing project: providing services to taxonomists for standard genome sequencing and annotation.</title>
        <authorList>
            <consortium name="The Broad Institute Genomics Platform"/>
            <consortium name="The Broad Institute Genome Sequencing Center for Infectious Disease"/>
            <person name="Wu L."/>
            <person name="Ma J."/>
        </authorList>
    </citation>
    <scope>NUCLEOTIDE SEQUENCE [LARGE SCALE GENOMIC DNA]</scope>
    <source>
        <strain evidence="8">CCM 9110</strain>
    </source>
</reference>
<comment type="caution">
    <text evidence="7">The sequence shown here is derived from an EMBL/GenBank/DDBJ whole genome shotgun (WGS) entry which is preliminary data.</text>
</comment>
<dbReference type="InterPro" id="IPR020084">
    <property type="entry name" value="NUDIX_hydrolase_CS"/>
</dbReference>
<gene>
    <name evidence="7" type="ORF">ACFQ41_01900</name>
</gene>
<dbReference type="SUPFAM" id="SSF55811">
    <property type="entry name" value="Nudix"/>
    <property type="match status" value="1"/>
</dbReference>
<dbReference type="RefSeq" id="WP_204118609.1">
    <property type="nucleotide sequence ID" value="NZ_BOLV01000006.1"/>
</dbReference>
<dbReference type="InterPro" id="IPR015797">
    <property type="entry name" value="NUDIX_hydrolase-like_dom_sf"/>
</dbReference>
<keyword evidence="3" id="KW-0479">Metal-binding</keyword>
<evidence type="ECO:0000313" key="7">
    <source>
        <dbReference type="EMBL" id="MFD1398058.1"/>
    </source>
</evidence>
<dbReference type="Proteomes" id="UP001597199">
    <property type="component" value="Unassembled WGS sequence"/>
</dbReference>
<keyword evidence="4" id="KW-0378">Hydrolase</keyword>
<evidence type="ECO:0000256" key="4">
    <source>
        <dbReference type="ARBA" id="ARBA00022801"/>
    </source>
</evidence>
<dbReference type="Gene3D" id="3.90.79.10">
    <property type="entry name" value="Nucleoside Triphosphate Pyrophosphohydrolase"/>
    <property type="match status" value="1"/>
</dbReference>
<protein>
    <submittedName>
        <fullName evidence="7">NUDIX domain-containing protein</fullName>
    </submittedName>
</protein>
<name>A0ABW4BDC2_9LACO</name>
<proteinExistence type="inferred from homology"/>
<dbReference type="PROSITE" id="PS00893">
    <property type="entry name" value="NUDIX_BOX"/>
    <property type="match status" value="1"/>
</dbReference>
<evidence type="ECO:0000259" key="6">
    <source>
        <dbReference type="PROSITE" id="PS51462"/>
    </source>
</evidence>
<accession>A0ABW4BDC2</accession>
<evidence type="ECO:0000256" key="5">
    <source>
        <dbReference type="ARBA" id="ARBA00022842"/>
    </source>
</evidence>
<dbReference type="PROSITE" id="PS51462">
    <property type="entry name" value="NUDIX"/>
    <property type="match status" value="1"/>
</dbReference>
<keyword evidence="5" id="KW-0460">Magnesium</keyword>
<evidence type="ECO:0000256" key="3">
    <source>
        <dbReference type="ARBA" id="ARBA00022723"/>
    </source>
</evidence>
<evidence type="ECO:0000256" key="2">
    <source>
        <dbReference type="ARBA" id="ARBA00005582"/>
    </source>
</evidence>
<dbReference type="PANTHER" id="PTHR43758:SF8">
    <property type="entry name" value="8-OXO-DGTP DIPHOSPHATASE YTKD-RELATED"/>
    <property type="match status" value="1"/>
</dbReference>
<feature type="domain" description="Nudix hydrolase" evidence="6">
    <location>
        <begin position="1"/>
        <end position="135"/>
    </location>
</feature>
<dbReference type="Pfam" id="PF00293">
    <property type="entry name" value="NUDIX"/>
    <property type="match status" value="1"/>
</dbReference>
<evidence type="ECO:0000256" key="1">
    <source>
        <dbReference type="ARBA" id="ARBA00001946"/>
    </source>
</evidence>